<sequence length="154" mass="17566">MNVTILSRKQAEELIAEGRFPENTAVISFYDPSIKHINKNYTHIDYSDVSDNVFYSELDDLDLDVLCDKGYTFDTYFSEADDMAKFICNAYNSGKDIICQCEYGQSRSAGCAAAIMEHFYHNGIKVFADYARFPNQLVFNKLFDALEKTEKGVI</sequence>
<reference evidence="1 2" key="1">
    <citation type="submission" date="2013-06" db="EMBL/GenBank/DDBJ databases">
        <title>Rumen cellulosomics: divergent fiber-degrading strategies revealed by comparative genome-wide analysis of six Ruminococcal strains.</title>
        <authorList>
            <person name="Dassa B."/>
            <person name="Borovok I."/>
            <person name="Lamed R."/>
            <person name="Flint H."/>
            <person name="Yeoman C.J."/>
            <person name="White B."/>
            <person name="Bayer E.A."/>
        </authorList>
    </citation>
    <scope>NUCLEOTIDE SEQUENCE [LARGE SCALE GENOMIC DNA]</scope>
    <source>
        <strain evidence="1 2">SY3</strain>
    </source>
</reference>
<dbReference type="RefSeq" id="WP_037284235.1">
    <property type="nucleotide sequence ID" value="NZ_JEOB01000001.1"/>
</dbReference>
<dbReference type="EMBL" id="JEOB01000001">
    <property type="protein sequence ID" value="EXM40457.1"/>
    <property type="molecule type" value="Genomic_DNA"/>
</dbReference>
<name>A0A011V4M9_RUMAL</name>
<evidence type="ECO:0000313" key="2">
    <source>
        <dbReference type="Proteomes" id="UP000021369"/>
    </source>
</evidence>
<protein>
    <recommendedName>
        <fullName evidence="3">Tyrosine specific protein phosphatases domain-containing protein</fullName>
    </recommendedName>
</protein>
<proteinExistence type="predicted"/>
<comment type="caution">
    <text evidence="1">The sequence shown here is derived from an EMBL/GenBank/DDBJ whole genome shotgun (WGS) entry which is preliminary data.</text>
</comment>
<keyword evidence="2" id="KW-1185">Reference proteome</keyword>
<dbReference type="InterPro" id="IPR029021">
    <property type="entry name" value="Prot-tyrosine_phosphatase-like"/>
</dbReference>
<evidence type="ECO:0000313" key="1">
    <source>
        <dbReference type="EMBL" id="EXM40457.1"/>
    </source>
</evidence>
<accession>A0A011V4M9</accession>
<evidence type="ECO:0008006" key="3">
    <source>
        <dbReference type="Google" id="ProtNLM"/>
    </source>
</evidence>
<dbReference type="Proteomes" id="UP000021369">
    <property type="component" value="Unassembled WGS sequence"/>
</dbReference>
<dbReference type="AlphaFoldDB" id="A0A011V4M9"/>
<gene>
    <name evidence="1" type="ORF">RASY3_00780</name>
</gene>
<dbReference type="OrthoDB" id="1816482at2"/>
<organism evidence="1 2">
    <name type="scientific">Ruminococcus albus SY3</name>
    <dbReference type="NCBI Taxonomy" id="1341156"/>
    <lineage>
        <taxon>Bacteria</taxon>
        <taxon>Bacillati</taxon>
        <taxon>Bacillota</taxon>
        <taxon>Clostridia</taxon>
        <taxon>Eubacteriales</taxon>
        <taxon>Oscillospiraceae</taxon>
        <taxon>Ruminococcus</taxon>
    </lineage>
</organism>
<dbReference type="PATRIC" id="fig|1341156.4.peg.693"/>
<dbReference type="Gene3D" id="3.90.190.10">
    <property type="entry name" value="Protein tyrosine phosphatase superfamily"/>
    <property type="match status" value="1"/>
</dbReference>